<evidence type="ECO:0000313" key="3">
    <source>
        <dbReference type="Proteomes" id="UP000724149"/>
    </source>
</evidence>
<dbReference type="InterPro" id="IPR027417">
    <property type="entry name" value="P-loop_NTPase"/>
</dbReference>
<evidence type="ECO:0000256" key="1">
    <source>
        <dbReference type="SAM" id="MobiDB-lite"/>
    </source>
</evidence>
<proteinExistence type="predicted"/>
<gene>
    <name evidence="2" type="ORF">H9X81_06775</name>
</gene>
<accession>A0ABS2GMR4</accession>
<keyword evidence="3" id="KW-1185">Reference proteome</keyword>
<reference evidence="2 3" key="1">
    <citation type="journal article" date="2021" name="Sci. Rep.">
        <title>The distribution of antibiotic resistance genes in chicken gut microbiota commensals.</title>
        <authorList>
            <person name="Juricova H."/>
            <person name="Matiasovicova J."/>
            <person name="Kubasova T."/>
            <person name="Cejkova D."/>
            <person name="Rychlik I."/>
        </authorList>
    </citation>
    <scope>NUCLEOTIDE SEQUENCE [LARGE SCALE GENOMIC DNA]</scope>
    <source>
        <strain evidence="2 3">An564</strain>
    </source>
</reference>
<evidence type="ECO:0000313" key="2">
    <source>
        <dbReference type="EMBL" id="MBM6923391.1"/>
    </source>
</evidence>
<feature type="compositionally biased region" description="Polar residues" evidence="1">
    <location>
        <begin position="340"/>
        <end position="370"/>
    </location>
</feature>
<organism evidence="2 3">
    <name type="scientific">Hydrogenoanaerobacterium saccharovorans</name>
    <dbReference type="NCBI Taxonomy" id="474960"/>
    <lineage>
        <taxon>Bacteria</taxon>
        <taxon>Bacillati</taxon>
        <taxon>Bacillota</taxon>
        <taxon>Clostridia</taxon>
        <taxon>Eubacteriales</taxon>
        <taxon>Oscillospiraceae</taxon>
        <taxon>Hydrogenoanaerobacterium</taxon>
    </lineage>
</organism>
<name>A0ABS2GMR4_9FIRM</name>
<feature type="region of interest" description="Disordered" evidence="1">
    <location>
        <begin position="337"/>
        <end position="370"/>
    </location>
</feature>
<dbReference type="Pfam" id="PF13481">
    <property type="entry name" value="AAA_25"/>
    <property type="match status" value="1"/>
</dbReference>
<dbReference type="RefSeq" id="WP_204720779.1">
    <property type="nucleotide sequence ID" value="NZ_JACSNR010000006.1"/>
</dbReference>
<protein>
    <submittedName>
        <fullName evidence="2">AAA family ATPase</fullName>
    </submittedName>
</protein>
<dbReference type="EMBL" id="JACSNR010000006">
    <property type="protein sequence ID" value="MBM6923391.1"/>
    <property type="molecule type" value="Genomic_DNA"/>
</dbReference>
<dbReference type="Gene3D" id="3.40.50.300">
    <property type="entry name" value="P-loop containing nucleotide triphosphate hydrolases"/>
    <property type="match status" value="1"/>
</dbReference>
<comment type="caution">
    <text evidence="2">The sequence shown here is derived from an EMBL/GenBank/DDBJ whole genome shotgun (WGS) entry which is preliminary data.</text>
</comment>
<dbReference type="Proteomes" id="UP000724149">
    <property type="component" value="Unassembled WGS sequence"/>
</dbReference>
<sequence length="370" mass="41454">MKKRLQYVDGETLANTILPPIRFVIHELLPQGLHVLAGAPKVGKSWLSLWICLCVAQGEKLWDFPTQKGSVLYLCLEDSYARIQNRLLDLTDDAPGNLFFSILSEKLHEGLEEQLESFLAEHPDTVLVVIDTLQRVRNPMKDGNPYASDYRDLGVLKQLADRHGIALLLIHHLRKMNDDDPMNMISGTTGISGATDGNFVLRKDKRSTDTATLFCTGRDIPYRELSLAFDENTHRWELREDSQEPLPEQKTDPLIENLLSFLEQHGDFTGTATELAAAIADLSGETIQPNVLIKKLIRRQQELSQLGISLSSRRTHTRRELSLTMVRVGCVSNDGKTDSLPVSNFPSQPSQLSQTDQSDAISLSQQEVSQ</sequence>
<dbReference type="SUPFAM" id="SSF52540">
    <property type="entry name" value="P-loop containing nucleoside triphosphate hydrolases"/>
    <property type="match status" value="1"/>
</dbReference>